<keyword evidence="3" id="KW-0050">Antiport</keyword>
<keyword evidence="8 11" id="KW-0472">Membrane</keyword>
<comment type="subcellular location">
    <subcellularLocation>
        <location evidence="1">Cell membrane</location>
        <topology evidence="1">Multi-pass membrane protein</topology>
    </subcellularLocation>
</comment>
<dbReference type="NCBIfam" id="TIGR00797">
    <property type="entry name" value="matE"/>
    <property type="match status" value="1"/>
</dbReference>
<proteinExistence type="predicted"/>
<evidence type="ECO:0000256" key="8">
    <source>
        <dbReference type="ARBA" id="ARBA00023136"/>
    </source>
</evidence>
<evidence type="ECO:0000256" key="6">
    <source>
        <dbReference type="ARBA" id="ARBA00022989"/>
    </source>
</evidence>
<evidence type="ECO:0000256" key="4">
    <source>
        <dbReference type="ARBA" id="ARBA00022475"/>
    </source>
</evidence>
<feature type="transmembrane region" description="Helical" evidence="11">
    <location>
        <begin position="321"/>
        <end position="341"/>
    </location>
</feature>
<keyword evidence="13" id="KW-1185">Reference proteome</keyword>
<keyword evidence="2" id="KW-0813">Transport</keyword>
<dbReference type="GO" id="GO:0005886">
    <property type="term" value="C:plasma membrane"/>
    <property type="evidence" value="ECO:0007669"/>
    <property type="project" value="UniProtKB-SubCell"/>
</dbReference>
<evidence type="ECO:0000256" key="7">
    <source>
        <dbReference type="ARBA" id="ARBA00023065"/>
    </source>
</evidence>
<evidence type="ECO:0000256" key="5">
    <source>
        <dbReference type="ARBA" id="ARBA00022692"/>
    </source>
</evidence>
<dbReference type="InterPro" id="IPR048279">
    <property type="entry name" value="MdtK-like"/>
</dbReference>
<feature type="transmembrane region" description="Helical" evidence="11">
    <location>
        <begin position="361"/>
        <end position="385"/>
    </location>
</feature>
<dbReference type="InterPro" id="IPR050222">
    <property type="entry name" value="MATE_MdtK"/>
</dbReference>
<keyword evidence="4" id="KW-1003">Cell membrane</keyword>
<evidence type="ECO:0000256" key="3">
    <source>
        <dbReference type="ARBA" id="ARBA00022449"/>
    </source>
</evidence>
<dbReference type="PANTHER" id="PTHR43298">
    <property type="entry name" value="MULTIDRUG RESISTANCE PROTEIN NORM-RELATED"/>
    <property type="match status" value="1"/>
</dbReference>
<evidence type="ECO:0000256" key="10">
    <source>
        <dbReference type="SAM" id="MobiDB-lite"/>
    </source>
</evidence>
<keyword evidence="6 11" id="KW-1133">Transmembrane helix</keyword>
<dbReference type="AlphaFoldDB" id="A0A1U9NJU7"/>
<dbReference type="GO" id="GO:0042910">
    <property type="term" value="F:xenobiotic transmembrane transporter activity"/>
    <property type="evidence" value="ECO:0007669"/>
    <property type="project" value="InterPro"/>
</dbReference>
<dbReference type="Proteomes" id="UP000189674">
    <property type="component" value="Chromosome"/>
</dbReference>
<dbReference type="GO" id="GO:0006811">
    <property type="term" value="P:monoatomic ion transport"/>
    <property type="evidence" value="ECO:0007669"/>
    <property type="project" value="UniProtKB-KW"/>
</dbReference>
<feature type="transmembrane region" description="Helical" evidence="11">
    <location>
        <begin position="424"/>
        <end position="448"/>
    </location>
</feature>
<evidence type="ECO:0000313" key="13">
    <source>
        <dbReference type="Proteomes" id="UP000189674"/>
    </source>
</evidence>
<dbReference type="InterPro" id="IPR002528">
    <property type="entry name" value="MATE_fam"/>
</dbReference>
<evidence type="ECO:0000256" key="9">
    <source>
        <dbReference type="ARBA" id="ARBA00031636"/>
    </source>
</evidence>
<feature type="transmembrane region" description="Helical" evidence="11">
    <location>
        <begin position="287"/>
        <end position="309"/>
    </location>
</feature>
<organism evidence="12 13">
    <name type="scientific">Anaerohalosphaera lusitana</name>
    <dbReference type="NCBI Taxonomy" id="1936003"/>
    <lineage>
        <taxon>Bacteria</taxon>
        <taxon>Pseudomonadati</taxon>
        <taxon>Planctomycetota</taxon>
        <taxon>Phycisphaerae</taxon>
        <taxon>Sedimentisphaerales</taxon>
        <taxon>Anaerohalosphaeraceae</taxon>
        <taxon>Anaerohalosphaera</taxon>
    </lineage>
</organism>
<feature type="transmembrane region" description="Helical" evidence="11">
    <location>
        <begin position="99"/>
        <end position="123"/>
    </location>
</feature>
<dbReference type="Pfam" id="PF01554">
    <property type="entry name" value="MatE"/>
    <property type="match status" value="2"/>
</dbReference>
<feature type="transmembrane region" description="Helical" evidence="11">
    <location>
        <begin position="244"/>
        <end position="267"/>
    </location>
</feature>
<feature type="transmembrane region" description="Helical" evidence="11">
    <location>
        <begin position="135"/>
        <end position="158"/>
    </location>
</feature>
<dbReference type="PIRSF" id="PIRSF006603">
    <property type="entry name" value="DinF"/>
    <property type="match status" value="1"/>
</dbReference>
<gene>
    <name evidence="12" type="primary">mdtK</name>
    <name evidence="12" type="ORF">STSP2_01172</name>
</gene>
<dbReference type="RefSeq" id="WP_146660679.1">
    <property type="nucleotide sequence ID" value="NZ_CP019791.1"/>
</dbReference>
<dbReference type="KEGG" id="alus:STSP2_01172"/>
<keyword evidence="7" id="KW-0406">Ion transport</keyword>
<dbReference type="STRING" id="1936003.STSP2_01172"/>
<feature type="transmembrane region" description="Helical" evidence="11">
    <location>
        <begin position="165"/>
        <end position="187"/>
    </location>
</feature>
<dbReference type="EMBL" id="CP019791">
    <property type="protein sequence ID" value="AQT68018.1"/>
    <property type="molecule type" value="Genomic_DNA"/>
</dbReference>
<keyword evidence="5 11" id="KW-0812">Transmembrane</keyword>
<accession>A0A1U9NJU7</accession>
<name>A0A1U9NJU7_9BACT</name>
<dbReference type="GO" id="GO:0015297">
    <property type="term" value="F:antiporter activity"/>
    <property type="evidence" value="ECO:0007669"/>
    <property type="project" value="UniProtKB-KW"/>
</dbReference>
<evidence type="ECO:0000256" key="1">
    <source>
        <dbReference type="ARBA" id="ARBA00004651"/>
    </source>
</evidence>
<dbReference type="PANTHER" id="PTHR43298:SF2">
    <property type="entry name" value="FMN_FAD EXPORTER YEEO-RELATED"/>
    <property type="match status" value="1"/>
</dbReference>
<protein>
    <recommendedName>
        <fullName evidence="9">Multidrug-efflux transporter</fullName>
    </recommendedName>
</protein>
<feature type="region of interest" description="Disordered" evidence="10">
    <location>
        <begin position="462"/>
        <end position="503"/>
    </location>
</feature>
<evidence type="ECO:0000256" key="11">
    <source>
        <dbReference type="SAM" id="Phobius"/>
    </source>
</evidence>
<feature type="transmembrane region" description="Helical" evidence="11">
    <location>
        <begin position="57"/>
        <end position="79"/>
    </location>
</feature>
<feature type="transmembrane region" description="Helical" evidence="11">
    <location>
        <begin position="397"/>
        <end position="418"/>
    </location>
</feature>
<evidence type="ECO:0000313" key="12">
    <source>
        <dbReference type="EMBL" id="AQT68018.1"/>
    </source>
</evidence>
<dbReference type="OrthoDB" id="9805232at2"/>
<sequence>MLHKLKNHWSRPAGFREVLVIAIPLILSTGAHGLKTFTDRTFLTWYDSNAISASMLAGMVAFTVMSLFQGVVGYVNTFVAQYTGAKRHDRVGHAVGQGVYLALLAGMVMLLLIPFADYFFALVGHSPQIQQYESAYFKIICISATPALVSIAISCFFTGRGRTRLVMYITLTGTALNIILDYIMIFGKFGCPRLGIVGAAWATVLSATLQMTLFLYFYLAPVYRHKYSTLKGIKPDRLLFARMIRFGLPNGLHFFLSMICWTLFFGLSGKVSETAMSATAVAMQINSLSFMPMFGFAMAVSTLVGQRLGSDQPHLAQRSTWSAFAMTGTYMTTLAVGYIAVPDLFIFPFSSNADPEQFNRIIPIIRTILLFVSVHAICNTANMMFSSALKGAGDTRFVMISSVSLGYLLMAIPAWIAVRAGAGIYTLWALSTLYMLTIACVYFTRFILGKWKTMRVIESAPNAPPANAPSLPVDDIELPYPTDDTTDNPHEESHPQPVSKAQQ</sequence>
<evidence type="ECO:0000256" key="2">
    <source>
        <dbReference type="ARBA" id="ARBA00022448"/>
    </source>
</evidence>
<dbReference type="CDD" id="cd13133">
    <property type="entry name" value="MATE_like_7"/>
    <property type="match status" value="1"/>
</dbReference>
<reference evidence="13" key="1">
    <citation type="submission" date="2017-02" db="EMBL/GenBank/DDBJ databases">
        <title>Comparative genomics and description of representatives of a novel lineage of planctomycetes thriving in anoxic sediments.</title>
        <authorList>
            <person name="Spring S."/>
            <person name="Bunk B."/>
            <person name="Sproer C."/>
        </authorList>
    </citation>
    <scope>NUCLEOTIDE SEQUENCE [LARGE SCALE GENOMIC DNA]</scope>
    <source>
        <strain evidence="13">ST-NAGAB-D1</strain>
    </source>
</reference>
<feature type="transmembrane region" description="Helical" evidence="11">
    <location>
        <begin position="199"/>
        <end position="223"/>
    </location>
</feature>